<accession>A0A6A7Y611</accession>
<sequence length="394" mass="41415">MPSIPLPFVISLVLALILIRMIRQGEGPSGLFPVLVGAFAVQAAMAGLNWGFGWAPARLVQPVIAALLPALTFAAFSELRRGGGIHWAGLWPHLMPAALVAILVAFWREPVDLVLFVVYLGYGGALLRLAAQGPGALMATRLGDERTAHRALIAGGLFIILNAFVDATISLELMFGEERRAEAILAGASALSLAVVAYAATIAGDSRPADESEGPAPSAPLGAPTERASPGLAAEEPTALAGPLSEPPAEGSTQTGTPAGGGATNTVSDPSADDAAIVRRIDALMREHRLYRDADLTLERLARRAGIPGRQISAALNRVHGRNVSQVVNEYRVAEARRRLVETRESVTTVMLESGFGTKSNFNREFLRVTGMTPSAYRRAGATPIPGEADPSAE</sequence>
<evidence type="ECO:0000256" key="3">
    <source>
        <dbReference type="ARBA" id="ARBA00023163"/>
    </source>
</evidence>
<feature type="transmembrane region" description="Helical" evidence="5">
    <location>
        <begin position="88"/>
        <end position="107"/>
    </location>
</feature>
<keyword evidence="8" id="KW-1185">Reference proteome</keyword>
<dbReference type="PANTHER" id="PTHR43280:SF29">
    <property type="entry name" value="ARAC-FAMILY TRANSCRIPTIONAL REGULATOR"/>
    <property type="match status" value="1"/>
</dbReference>
<dbReference type="PROSITE" id="PS01124">
    <property type="entry name" value="HTH_ARAC_FAMILY_2"/>
    <property type="match status" value="1"/>
</dbReference>
<dbReference type="Gene3D" id="1.10.10.60">
    <property type="entry name" value="Homeodomain-like"/>
    <property type="match status" value="1"/>
</dbReference>
<proteinExistence type="predicted"/>
<evidence type="ECO:0000259" key="6">
    <source>
        <dbReference type="PROSITE" id="PS01124"/>
    </source>
</evidence>
<feature type="transmembrane region" description="Helical" evidence="5">
    <location>
        <begin position="183"/>
        <end position="203"/>
    </location>
</feature>
<dbReference type="Pfam" id="PF12833">
    <property type="entry name" value="HTH_18"/>
    <property type="match status" value="1"/>
</dbReference>
<evidence type="ECO:0000256" key="1">
    <source>
        <dbReference type="ARBA" id="ARBA00023015"/>
    </source>
</evidence>
<dbReference type="AlphaFoldDB" id="A0A6A7Y611"/>
<dbReference type="RefSeq" id="WP_153487149.1">
    <property type="nucleotide sequence ID" value="NZ_VWNA01000001.1"/>
</dbReference>
<keyword evidence="3" id="KW-0804">Transcription</keyword>
<dbReference type="EMBL" id="VWNA01000001">
    <property type="protein sequence ID" value="MQT14145.1"/>
    <property type="molecule type" value="Genomic_DNA"/>
</dbReference>
<feature type="transmembrane region" description="Helical" evidence="5">
    <location>
        <begin position="151"/>
        <end position="171"/>
    </location>
</feature>
<protein>
    <submittedName>
        <fullName evidence="7">Helix-turn-helix domain-containing protein</fullName>
    </submittedName>
</protein>
<dbReference type="PANTHER" id="PTHR43280">
    <property type="entry name" value="ARAC-FAMILY TRANSCRIPTIONAL REGULATOR"/>
    <property type="match status" value="1"/>
</dbReference>
<evidence type="ECO:0000256" key="2">
    <source>
        <dbReference type="ARBA" id="ARBA00023125"/>
    </source>
</evidence>
<evidence type="ECO:0000256" key="4">
    <source>
        <dbReference type="SAM" id="MobiDB-lite"/>
    </source>
</evidence>
<dbReference type="SUPFAM" id="SSF46689">
    <property type="entry name" value="Homeodomain-like"/>
    <property type="match status" value="1"/>
</dbReference>
<name>A0A6A7Y611_9HYPH</name>
<dbReference type="GO" id="GO:0043565">
    <property type="term" value="F:sequence-specific DNA binding"/>
    <property type="evidence" value="ECO:0007669"/>
    <property type="project" value="InterPro"/>
</dbReference>
<dbReference type="InterPro" id="IPR018060">
    <property type="entry name" value="HTH_AraC"/>
</dbReference>
<feature type="domain" description="HTH araC/xylS-type" evidence="6">
    <location>
        <begin position="279"/>
        <end position="380"/>
    </location>
</feature>
<gene>
    <name evidence="7" type="ORF">F0357_16140</name>
</gene>
<feature type="transmembrane region" description="Helical" evidence="5">
    <location>
        <begin position="34"/>
        <end position="53"/>
    </location>
</feature>
<keyword evidence="1" id="KW-0805">Transcription regulation</keyword>
<dbReference type="InterPro" id="IPR009057">
    <property type="entry name" value="Homeodomain-like_sf"/>
</dbReference>
<keyword evidence="2" id="KW-0238">DNA-binding</keyword>
<evidence type="ECO:0000313" key="8">
    <source>
        <dbReference type="Proteomes" id="UP000332515"/>
    </source>
</evidence>
<dbReference type="GO" id="GO:0003700">
    <property type="term" value="F:DNA-binding transcription factor activity"/>
    <property type="evidence" value="ECO:0007669"/>
    <property type="project" value="InterPro"/>
</dbReference>
<evidence type="ECO:0000313" key="7">
    <source>
        <dbReference type="EMBL" id="MQT14145.1"/>
    </source>
</evidence>
<feature type="transmembrane region" description="Helical" evidence="5">
    <location>
        <begin position="6"/>
        <end position="22"/>
    </location>
</feature>
<reference evidence="7 8" key="1">
    <citation type="submission" date="2019-09" db="EMBL/GenBank/DDBJ databases">
        <title>Segnochrobactrum spirostomi gen. nov., sp. nov., isolated from the ciliate Spirostomum cf. yagiui and description of a novel family, Segnochrobactraceae fam. nov. within the order Rhizobiales of the class Alphaproteobacteria.</title>
        <authorList>
            <person name="Akter S."/>
            <person name="Shazib S.U.A."/>
            <person name="Shin M.K."/>
        </authorList>
    </citation>
    <scope>NUCLEOTIDE SEQUENCE [LARGE SCALE GENOMIC DNA]</scope>
    <source>
        <strain evidence="7 8">Sp-1</strain>
    </source>
</reference>
<evidence type="ECO:0000256" key="5">
    <source>
        <dbReference type="SAM" id="Phobius"/>
    </source>
</evidence>
<comment type="caution">
    <text evidence="7">The sequence shown here is derived from an EMBL/GenBank/DDBJ whole genome shotgun (WGS) entry which is preliminary data.</text>
</comment>
<feature type="region of interest" description="Disordered" evidence="4">
    <location>
        <begin position="206"/>
        <end position="271"/>
    </location>
</feature>
<organism evidence="7 8">
    <name type="scientific">Segnochrobactrum spirostomi</name>
    <dbReference type="NCBI Taxonomy" id="2608987"/>
    <lineage>
        <taxon>Bacteria</taxon>
        <taxon>Pseudomonadati</taxon>
        <taxon>Pseudomonadota</taxon>
        <taxon>Alphaproteobacteria</taxon>
        <taxon>Hyphomicrobiales</taxon>
        <taxon>Segnochrobactraceae</taxon>
        <taxon>Segnochrobactrum</taxon>
    </lineage>
</organism>
<dbReference type="Proteomes" id="UP000332515">
    <property type="component" value="Unassembled WGS sequence"/>
</dbReference>
<keyword evidence="5" id="KW-0812">Transmembrane</keyword>
<dbReference type="SMART" id="SM00342">
    <property type="entry name" value="HTH_ARAC"/>
    <property type="match status" value="1"/>
</dbReference>
<keyword evidence="5" id="KW-1133">Transmembrane helix</keyword>
<keyword evidence="5" id="KW-0472">Membrane</keyword>
<feature type="transmembrane region" description="Helical" evidence="5">
    <location>
        <begin position="113"/>
        <end position="131"/>
    </location>
</feature>